<organism evidence="1 2">
    <name type="scientific">Streptomyces turgidiscabies (strain Car8)</name>
    <dbReference type="NCBI Taxonomy" id="698760"/>
    <lineage>
        <taxon>Bacteria</taxon>
        <taxon>Bacillati</taxon>
        <taxon>Actinomycetota</taxon>
        <taxon>Actinomycetes</taxon>
        <taxon>Kitasatosporales</taxon>
        <taxon>Streptomycetaceae</taxon>
        <taxon>Streptomyces</taxon>
    </lineage>
</organism>
<evidence type="ECO:0000313" key="1">
    <source>
        <dbReference type="EMBL" id="ELP67760.1"/>
    </source>
</evidence>
<dbReference type="Proteomes" id="UP000010931">
    <property type="component" value="Unassembled WGS sequence"/>
</dbReference>
<sequence length="84" mass="9766">MAALKAPLGEVDRSQGWTDDLRREIQEEISVSRSVLRRHGPGMVRHLRPRLDEWMESEQLRPGRLQQLVKDVQQRLLDARVAAQ</sequence>
<gene>
    <name evidence="1" type="ORF">STRTUCAR8_09978</name>
</gene>
<keyword evidence="2" id="KW-1185">Reference proteome</keyword>
<protein>
    <submittedName>
        <fullName evidence="1">Uncharacterized protein</fullName>
    </submittedName>
</protein>
<accession>L7FAR9</accession>
<comment type="caution">
    <text evidence="1">The sequence shown here is derived from an EMBL/GenBank/DDBJ whole genome shotgun (WGS) entry which is preliminary data.</text>
</comment>
<evidence type="ECO:0000313" key="2">
    <source>
        <dbReference type="Proteomes" id="UP000010931"/>
    </source>
</evidence>
<dbReference type="STRING" id="85558.T45_04502"/>
<proteinExistence type="predicted"/>
<reference evidence="1 2" key="1">
    <citation type="journal article" date="2011" name="Plasmid">
        <title>Streptomyces turgidiscabies Car8 contains a modular pathogenicity island that shares virulence genes with other actinobacterial plant pathogens.</title>
        <authorList>
            <person name="Huguet-Tapia J.C."/>
            <person name="Badger J.H."/>
            <person name="Loria R."/>
            <person name="Pettis G.S."/>
        </authorList>
    </citation>
    <scope>NUCLEOTIDE SEQUENCE [LARGE SCALE GENOMIC DNA]</scope>
    <source>
        <strain evidence="1 2">Car8</strain>
    </source>
</reference>
<dbReference type="EMBL" id="AEJB01000266">
    <property type="protein sequence ID" value="ELP67760.1"/>
    <property type="molecule type" value="Genomic_DNA"/>
</dbReference>
<dbReference type="PATRIC" id="fig|698760.3.peg.3474"/>
<dbReference type="AlphaFoldDB" id="L7FAR9"/>
<name>L7FAR9_STRT8</name>